<dbReference type="EMBL" id="JAPMSZ010000004">
    <property type="protein sequence ID" value="KAJ5104556.1"/>
    <property type="molecule type" value="Genomic_DNA"/>
</dbReference>
<protein>
    <recommendedName>
        <fullName evidence="1">DUF4440 domain-containing protein</fullName>
    </recommendedName>
</protein>
<proteinExistence type="predicted"/>
<sequence length="135" mass="15035">MDPSEIRTYETKAWNALCHSGPSLLPLLAKDCIMLFPGGMMLSDKTLRSTLTGDMFQPWESYTICEDRVVPLDANGRVALVVYKVTAERDDVNGGDTVAFRALCSSIWRQRAGDRGLGGWEMVSHQQTPVLDTPW</sequence>
<dbReference type="OrthoDB" id="2865667at2759"/>
<accession>A0A9W9FQH3</accession>
<keyword evidence="3" id="KW-1185">Reference proteome</keyword>
<dbReference type="RefSeq" id="XP_056513552.1">
    <property type="nucleotide sequence ID" value="XM_056652485.1"/>
</dbReference>
<name>A0A9W9FQH3_9EURO</name>
<organism evidence="2 3">
    <name type="scientific">Penicillium alfredii</name>
    <dbReference type="NCBI Taxonomy" id="1506179"/>
    <lineage>
        <taxon>Eukaryota</taxon>
        <taxon>Fungi</taxon>
        <taxon>Dikarya</taxon>
        <taxon>Ascomycota</taxon>
        <taxon>Pezizomycotina</taxon>
        <taxon>Eurotiomycetes</taxon>
        <taxon>Eurotiomycetidae</taxon>
        <taxon>Eurotiales</taxon>
        <taxon>Aspergillaceae</taxon>
        <taxon>Penicillium</taxon>
    </lineage>
</organism>
<dbReference type="InterPro" id="IPR032710">
    <property type="entry name" value="NTF2-like_dom_sf"/>
</dbReference>
<gene>
    <name evidence="2" type="ORF">NUU61_001903</name>
</gene>
<evidence type="ECO:0000313" key="2">
    <source>
        <dbReference type="EMBL" id="KAJ5104556.1"/>
    </source>
</evidence>
<dbReference type="InterPro" id="IPR027843">
    <property type="entry name" value="DUF4440"/>
</dbReference>
<dbReference type="Gene3D" id="3.10.450.50">
    <property type="match status" value="1"/>
</dbReference>
<reference evidence="2" key="2">
    <citation type="journal article" date="2023" name="IMA Fungus">
        <title>Comparative genomic study of the Penicillium genus elucidates a diverse pangenome and 15 lateral gene transfer events.</title>
        <authorList>
            <person name="Petersen C."/>
            <person name="Sorensen T."/>
            <person name="Nielsen M.R."/>
            <person name="Sondergaard T.E."/>
            <person name="Sorensen J.L."/>
            <person name="Fitzpatrick D.A."/>
            <person name="Frisvad J.C."/>
            <person name="Nielsen K.L."/>
        </authorList>
    </citation>
    <scope>NUCLEOTIDE SEQUENCE</scope>
    <source>
        <strain evidence="2">IBT 34128</strain>
    </source>
</reference>
<dbReference type="Pfam" id="PF14534">
    <property type="entry name" value="DUF4440"/>
    <property type="match status" value="1"/>
</dbReference>
<evidence type="ECO:0000259" key="1">
    <source>
        <dbReference type="Pfam" id="PF14534"/>
    </source>
</evidence>
<dbReference type="Proteomes" id="UP001141434">
    <property type="component" value="Unassembled WGS sequence"/>
</dbReference>
<dbReference type="SUPFAM" id="SSF54427">
    <property type="entry name" value="NTF2-like"/>
    <property type="match status" value="1"/>
</dbReference>
<dbReference type="GeneID" id="81391653"/>
<feature type="domain" description="DUF4440" evidence="1">
    <location>
        <begin position="21"/>
        <end position="113"/>
    </location>
</feature>
<reference evidence="2" key="1">
    <citation type="submission" date="2022-11" db="EMBL/GenBank/DDBJ databases">
        <authorList>
            <person name="Petersen C."/>
        </authorList>
    </citation>
    <scope>NUCLEOTIDE SEQUENCE</scope>
    <source>
        <strain evidence="2">IBT 34128</strain>
    </source>
</reference>
<evidence type="ECO:0000313" key="3">
    <source>
        <dbReference type="Proteomes" id="UP001141434"/>
    </source>
</evidence>
<dbReference type="AlphaFoldDB" id="A0A9W9FQH3"/>
<comment type="caution">
    <text evidence="2">The sequence shown here is derived from an EMBL/GenBank/DDBJ whole genome shotgun (WGS) entry which is preliminary data.</text>
</comment>